<reference evidence="2 3" key="1">
    <citation type="submission" date="2023-10" db="EMBL/GenBank/DDBJ databases">
        <title>Rubellicoccus peritrichatus gen. nov., sp. nov., isolated from an algae of coral reef tank.</title>
        <authorList>
            <person name="Luo J."/>
        </authorList>
    </citation>
    <scope>NUCLEOTIDE SEQUENCE [LARGE SCALE GENOMIC DNA]</scope>
    <source>
        <strain evidence="2 3">CR14</strain>
    </source>
</reference>
<feature type="domain" description="DUF6985" evidence="1">
    <location>
        <begin position="20"/>
        <end position="182"/>
    </location>
</feature>
<dbReference type="EMBL" id="CP136920">
    <property type="protein sequence ID" value="WOO43121.1"/>
    <property type="molecule type" value="Genomic_DNA"/>
</dbReference>
<dbReference type="KEGG" id="puo:RZN69_08450"/>
<keyword evidence="3" id="KW-1185">Reference proteome</keyword>
<dbReference type="Proteomes" id="UP001304300">
    <property type="component" value="Chromosome"/>
</dbReference>
<name>A0AAQ3LCT4_9BACT</name>
<proteinExistence type="predicted"/>
<dbReference type="AlphaFoldDB" id="A0AAQ3LCT4"/>
<evidence type="ECO:0000259" key="1">
    <source>
        <dbReference type="Pfam" id="PF22481"/>
    </source>
</evidence>
<dbReference type="RefSeq" id="WP_317835660.1">
    <property type="nucleotide sequence ID" value="NZ_CP136920.1"/>
</dbReference>
<evidence type="ECO:0000313" key="2">
    <source>
        <dbReference type="EMBL" id="WOO43121.1"/>
    </source>
</evidence>
<evidence type="ECO:0000313" key="3">
    <source>
        <dbReference type="Proteomes" id="UP001304300"/>
    </source>
</evidence>
<gene>
    <name evidence="2" type="ORF">RZN69_08450</name>
</gene>
<sequence>MNHPIFGELASGVLGDAACQWETDPILIPNLKRKAVFVFELEEPEDWDDEEEEFIDAWSTSIPEEMLSCAEEIYNGSEEYFESVAKIIADHYMEFKRPYYLKSVDNPAWGDHPPKAEDFPAIEEPNQMWDLLKNISIHINQTPGIEGVIEPEPPEIRYSCATTFDVEHGYSVTFQNGELTEIVLDG</sequence>
<dbReference type="InterPro" id="IPR054254">
    <property type="entry name" value="DUF6985"/>
</dbReference>
<dbReference type="Pfam" id="PF22481">
    <property type="entry name" value="DUF6985"/>
    <property type="match status" value="1"/>
</dbReference>
<accession>A0AAQ3LCT4</accession>
<organism evidence="2 3">
    <name type="scientific">Rubellicoccus peritrichatus</name>
    <dbReference type="NCBI Taxonomy" id="3080537"/>
    <lineage>
        <taxon>Bacteria</taxon>
        <taxon>Pseudomonadati</taxon>
        <taxon>Verrucomicrobiota</taxon>
        <taxon>Opitutia</taxon>
        <taxon>Puniceicoccales</taxon>
        <taxon>Cerasicoccaceae</taxon>
        <taxon>Rubellicoccus</taxon>
    </lineage>
</organism>
<protein>
    <recommendedName>
        <fullName evidence="1">DUF6985 domain-containing protein</fullName>
    </recommendedName>
</protein>